<sequence>MKSSCLLFAFAIMQHLPAVEAQPNYTLFEFDYTGQPVPPLGLNREGTSVATNYNRALTEGMMFLHQDRIHQYENAKEPTSFGLMWWISSFSQLDGVNGWTGKALMHIAEEDVAAVVAAGATVNQGLGKPWAETASCVFIPQLNIFKCTIVGTNDNYVASFWDDGTSELFGDPYEAHDEGDLSPNGHTSAYSSISKMQVLSKDQMAMKDSNGEPIEATVEEFNRLYDKAWAASEGIAAEGDESESTDEDGGAEVITGESNFSEEEKTILEEDLEVGTSNGTRLLTRISHGLGFLLKTFL</sequence>
<organism evidence="3 4">
    <name type="scientific">Thalassiosira oceanica</name>
    <name type="common">Marine diatom</name>
    <dbReference type="NCBI Taxonomy" id="159749"/>
    <lineage>
        <taxon>Eukaryota</taxon>
        <taxon>Sar</taxon>
        <taxon>Stramenopiles</taxon>
        <taxon>Ochrophyta</taxon>
        <taxon>Bacillariophyta</taxon>
        <taxon>Coscinodiscophyceae</taxon>
        <taxon>Thalassiosirophycidae</taxon>
        <taxon>Thalassiosirales</taxon>
        <taxon>Thalassiosiraceae</taxon>
        <taxon>Thalassiosira</taxon>
    </lineage>
</organism>
<protein>
    <submittedName>
        <fullName evidence="3">Uncharacterized protein</fullName>
    </submittedName>
</protein>
<dbReference type="AlphaFoldDB" id="K0TL00"/>
<name>K0TL00_THAOC</name>
<feature type="region of interest" description="Disordered" evidence="1">
    <location>
        <begin position="235"/>
        <end position="263"/>
    </location>
</feature>
<evidence type="ECO:0000313" key="3">
    <source>
        <dbReference type="EMBL" id="EJK71447.1"/>
    </source>
</evidence>
<dbReference type="EMBL" id="AGNL01007214">
    <property type="protein sequence ID" value="EJK71447.1"/>
    <property type="molecule type" value="Genomic_DNA"/>
</dbReference>
<evidence type="ECO:0000313" key="4">
    <source>
        <dbReference type="Proteomes" id="UP000266841"/>
    </source>
</evidence>
<keyword evidence="4" id="KW-1185">Reference proteome</keyword>
<feature type="compositionally biased region" description="Acidic residues" evidence="1">
    <location>
        <begin position="238"/>
        <end position="250"/>
    </location>
</feature>
<comment type="caution">
    <text evidence="3">The sequence shown here is derived from an EMBL/GenBank/DDBJ whole genome shotgun (WGS) entry which is preliminary data.</text>
</comment>
<feature type="chain" id="PRO_5003841873" evidence="2">
    <location>
        <begin position="22"/>
        <end position="298"/>
    </location>
</feature>
<accession>K0TL00</accession>
<evidence type="ECO:0000256" key="2">
    <source>
        <dbReference type="SAM" id="SignalP"/>
    </source>
</evidence>
<dbReference type="Proteomes" id="UP000266841">
    <property type="component" value="Unassembled WGS sequence"/>
</dbReference>
<feature type="signal peptide" evidence="2">
    <location>
        <begin position="1"/>
        <end position="21"/>
    </location>
</feature>
<gene>
    <name evidence="3" type="ORF">THAOC_07112</name>
</gene>
<proteinExistence type="predicted"/>
<keyword evidence="2" id="KW-0732">Signal</keyword>
<evidence type="ECO:0000256" key="1">
    <source>
        <dbReference type="SAM" id="MobiDB-lite"/>
    </source>
</evidence>
<reference evidence="3 4" key="1">
    <citation type="journal article" date="2012" name="Genome Biol.">
        <title>Genome and low-iron response of an oceanic diatom adapted to chronic iron limitation.</title>
        <authorList>
            <person name="Lommer M."/>
            <person name="Specht M."/>
            <person name="Roy A.S."/>
            <person name="Kraemer L."/>
            <person name="Andreson R."/>
            <person name="Gutowska M.A."/>
            <person name="Wolf J."/>
            <person name="Bergner S.V."/>
            <person name="Schilhabel M.B."/>
            <person name="Klostermeier U.C."/>
            <person name="Beiko R.G."/>
            <person name="Rosenstiel P."/>
            <person name="Hippler M."/>
            <person name="Laroche J."/>
        </authorList>
    </citation>
    <scope>NUCLEOTIDE SEQUENCE [LARGE SCALE GENOMIC DNA]</scope>
    <source>
        <strain evidence="3 4">CCMP1005</strain>
    </source>
</reference>